<protein>
    <recommendedName>
        <fullName evidence="1">peptide chain release factor N(5)-glutamine methyltransferase</fullName>
        <ecNumber evidence="1">2.1.1.297</ecNumber>
    </recommendedName>
</protein>
<dbReference type="GO" id="GO:0102559">
    <property type="term" value="F:peptide chain release factor N(5)-glutamine methyltransferase activity"/>
    <property type="evidence" value="ECO:0007669"/>
    <property type="project" value="UniProtKB-EC"/>
</dbReference>
<keyword evidence="3 8" id="KW-0808">Transferase</keyword>
<reference evidence="8 9" key="1">
    <citation type="submission" date="2019-02" db="EMBL/GenBank/DDBJ databases">
        <authorList>
            <person name="Manzano-Marin A."/>
            <person name="Manzano-Marin A."/>
        </authorList>
    </citation>
    <scope>NUCLEOTIDE SEQUENCE [LARGE SCALE GENOMIC DNA]</scope>
    <source>
        <strain evidence="8 9">BuCicuneomaculata</strain>
    </source>
</reference>
<dbReference type="Gene3D" id="1.10.8.10">
    <property type="entry name" value="DNA helicase RuvA subunit, C-terminal domain"/>
    <property type="match status" value="1"/>
</dbReference>
<dbReference type="PANTHER" id="PTHR18895">
    <property type="entry name" value="HEMK METHYLTRANSFERASE"/>
    <property type="match status" value="1"/>
</dbReference>
<feature type="domain" description="Release factor glutamine methyltransferase N-terminal" evidence="7">
    <location>
        <begin position="9"/>
        <end position="72"/>
    </location>
</feature>
<dbReference type="RefSeq" id="WP_154027254.1">
    <property type="nucleotide sequence ID" value="NZ_LR217695.1"/>
</dbReference>
<sequence>MKVFKWIFNAKKKLVNSSTPQLDAELLICYVLKYSKKELFLNSMRIIKFNNLLVLRYLLNRRILGEPIEYIINKKDFWSFSLFISSSVLIPRPDTEIIVEQILLKVSLNFKLVLDLGTGSGAIALAIATEFPQCKVIGTDNNLNALSIARYNAKQLNKKNTIFVYSDWFSHLPCKKFHVIVCNPPYLSEQDFNNSFTNLIFEPYNALVSGKTGIECIQYIIENSCFYLIDGGWLYIEHCYKQTNIVQRIFKNNFFIKISSIKDYSNCNRVTYGCFKKKG</sequence>
<evidence type="ECO:0000313" key="8">
    <source>
        <dbReference type="EMBL" id="VFP78100.1"/>
    </source>
</evidence>
<dbReference type="SUPFAM" id="SSF53335">
    <property type="entry name" value="S-adenosyl-L-methionine-dependent methyltransferases"/>
    <property type="match status" value="1"/>
</dbReference>
<evidence type="ECO:0000256" key="5">
    <source>
        <dbReference type="ARBA" id="ARBA00048391"/>
    </source>
</evidence>
<evidence type="ECO:0000313" key="9">
    <source>
        <dbReference type="Proteomes" id="UP000294404"/>
    </source>
</evidence>
<dbReference type="NCBIfam" id="TIGR03534">
    <property type="entry name" value="RF_mod_PrmC"/>
    <property type="match status" value="1"/>
</dbReference>
<dbReference type="EMBL" id="LR217695">
    <property type="protein sequence ID" value="VFP78100.1"/>
    <property type="molecule type" value="Genomic_DNA"/>
</dbReference>
<dbReference type="CDD" id="cd02440">
    <property type="entry name" value="AdoMet_MTases"/>
    <property type="match status" value="1"/>
</dbReference>
<dbReference type="InterPro" id="IPR007848">
    <property type="entry name" value="Small_mtfrase_dom"/>
</dbReference>
<dbReference type="FunFam" id="3.40.50.150:FF:000053">
    <property type="entry name" value="Release factor glutamine methyltransferase"/>
    <property type="match status" value="1"/>
</dbReference>
<dbReference type="Pfam" id="PF17827">
    <property type="entry name" value="PrmC_N"/>
    <property type="match status" value="1"/>
</dbReference>
<dbReference type="InterPro" id="IPR050320">
    <property type="entry name" value="N5-glutamine_MTase"/>
</dbReference>
<accession>A0A451CXP2</accession>
<evidence type="ECO:0000259" key="6">
    <source>
        <dbReference type="Pfam" id="PF05175"/>
    </source>
</evidence>
<organism evidence="8 9">
    <name type="scientific">Buchnera aphidicola</name>
    <name type="common">Cinara cuneomaculata</name>
    <dbReference type="NCBI Taxonomy" id="1660040"/>
    <lineage>
        <taxon>Bacteria</taxon>
        <taxon>Pseudomonadati</taxon>
        <taxon>Pseudomonadota</taxon>
        <taxon>Gammaproteobacteria</taxon>
        <taxon>Enterobacterales</taxon>
        <taxon>Erwiniaceae</taxon>
        <taxon>Buchnera</taxon>
    </lineage>
</organism>
<keyword evidence="2 8" id="KW-0489">Methyltransferase</keyword>
<dbReference type="InterPro" id="IPR002052">
    <property type="entry name" value="DNA_methylase_N6_adenine_CS"/>
</dbReference>
<dbReference type="InterPro" id="IPR004556">
    <property type="entry name" value="HemK-like"/>
</dbReference>
<dbReference type="InterPro" id="IPR040758">
    <property type="entry name" value="PrmC_N"/>
</dbReference>
<dbReference type="InterPro" id="IPR029063">
    <property type="entry name" value="SAM-dependent_MTases_sf"/>
</dbReference>
<feature type="domain" description="Methyltransferase small" evidence="6">
    <location>
        <begin position="103"/>
        <end position="205"/>
    </location>
</feature>
<proteinExistence type="predicted"/>
<evidence type="ECO:0000256" key="2">
    <source>
        <dbReference type="ARBA" id="ARBA00022603"/>
    </source>
</evidence>
<dbReference type="Proteomes" id="UP000294404">
    <property type="component" value="Chromosome"/>
</dbReference>
<dbReference type="EC" id="2.1.1.297" evidence="1"/>
<evidence type="ECO:0000256" key="3">
    <source>
        <dbReference type="ARBA" id="ARBA00022679"/>
    </source>
</evidence>
<dbReference type="PANTHER" id="PTHR18895:SF74">
    <property type="entry name" value="MTRF1L RELEASE FACTOR GLUTAMINE METHYLTRANSFERASE"/>
    <property type="match status" value="1"/>
</dbReference>
<dbReference type="NCBIfam" id="TIGR00536">
    <property type="entry name" value="hemK_fam"/>
    <property type="match status" value="1"/>
</dbReference>
<dbReference type="Gene3D" id="3.40.50.150">
    <property type="entry name" value="Vaccinia Virus protein VP39"/>
    <property type="match status" value="1"/>
</dbReference>
<dbReference type="InterPro" id="IPR019874">
    <property type="entry name" value="RF_methyltr_PrmC"/>
</dbReference>
<dbReference type="GO" id="GO:0003676">
    <property type="term" value="F:nucleic acid binding"/>
    <property type="evidence" value="ECO:0007669"/>
    <property type="project" value="InterPro"/>
</dbReference>
<dbReference type="AlphaFoldDB" id="A0A451CXP2"/>
<dbReference type="PROSITE" id="PS00092">
    <property type="entry name" value="N6_MTASE"/>
    <property type="match status" value="1"/>
</dbReference>
<evidence type="ECO:0000256" key="1">
    <source>
        <dbReference type="ARBA" id="ARBA00012771"/>
    </source>
</evidence>
<dbReference type="OrthoDB" id="9800643at2"/>
<dbReference type="Pfam" id="PF05175">
    <property type="entry name" value="MTS"/>
    <property type="match status" value="1"/>
</dbReference>
<evidence type="ECO:0000259" key="7">
    <source>
        <dbReference type="Pfam" id="PF17827"/>
    </source>
</evidence>
<gene>
    <name evidence="8" type="primary">prmC</name>
    <name evidence="8" type="ORF">BUCICUMA2628_118</name>
</gene>
<comment type="catalytic activity">
    <reaction evidence="5">
        <text>L-glutaminyl-[peptide chain release factor] + S-adenosyl-L-methionine = N(5)-methyl-L-glutaminyl-[peptide chain release factor] + S-adenosyl-L-homocysteine + H(+)</text>
        <dbReference type="Rhea" id="RHEA:42896"/>
        <dbReference type="Rhea" id="RHEA-COMP:10271"/>
        <dbReference type="Rhea" id="RHEA-COMP:10272"/>
        <dbReference type="ChEBI" id="CHEBI:15378"/>
        <dbReference type="ChEBI" id="CHEBI:30011"/>
        <dbReference type="ChEBI" id="CHEBI:57856"/>
        <dbReference type="ChEBI" id="CHEBI:59789"/>
        <dbReference type="ChEBI" id="CHEBI:61891"/>
        <dbReference type="EC" id="2.1.1.297"/>
    </reaction>
</comment>
<evidence type="ECO:0000256" key="4">
    <source>
        <dbReference type="ARBA" id="ARBA00022691"/>
    </source>
</evidence>
<dbReference type="GO" id="GO:0032259">
    <property type="term" value="P:methylation"/>
    <property type="evidence" value="ECO:0007669"/>
    <property type="project" value="UniProtKB-KW"/>
</dbReference>
<keyword evidence="4" id="KW-0949">S-adenosyl-L-methionine</keyword>
<name>A0A451CXP2_9GAMM</name>